<keyword evidence="2" id="KW-1185">Reference proteome</keyword>
<dbReference type="eggNOG" id="ENOG502TK8K">
    <property type="taxonomic scope" value="Eukaryota"/>
</dbReference>
<dbReference type="WBParaSite" id="Csp11.Scaffold629.g11986.t1">
    <property type="protein sequence ID" value="Csp11.Scaffold629.g11986.t1"/>
    <property type="gene ID" value="Csp11.Scaffold629.g11986"/>
</dbReference>
<feature type="compositionally biased region" description="Acidic residues" evidence="1">
    <location>
        <begin position="116"/>
        <end position="138"/>
    </location>
</feature>
<sequence length="152" mass="17063">MCKPLYNTSCQGLKKDDPESCATLDQAKVSYQIGIPPNRTPGMERMSGFKNLCTMSMECPKGSQALRWPWAVQPFAWCIQEGPNTGEWWGGMNWLLRVEMPMDLKCTKDGPKWEEFPGDYGEEGPEENSEGAELETSGDGENGPEQPFIDFE</sequence>
<evidence type="ECO:0000256" key="1">
    <source>
        <dbReference type="SAM" id="MobiDB-lite"/>
    </source>
</evidence>
<dbReference type="AlphaFoldDB" id="A0A1I7TUR9"/>
<reference evidence="3" key="1">
    <citation type="submission" date="2016-11" db="UniProtKB">
        <authorList>
            <consortium name="WormBaseParasite"/>
        </authorList>
    </citation>
    <scope>IDENTIFICATION</scope>
</reference>
<protein>
    <submittedName>
        <fullName evidence="3">Ricin B-type lectin domain-containing protein</fullName>
    </submittedName>
</protein>
<name>A0A1I7TUR9_9PELO</name>
<organism evidence="2 3">
    <name type="scientific">Caenorhabditis tropicalis</name>
    <dbReference type="NCBI Taxonomy" id="1561998"/>
    <lineage>
        <taxon>Eukaryota</taxon>
        <taxon>Metazoa</taxon>
        <taxon>Ecdysozoa</taxon>
        <taxon>Nematoda</taxon>
        <taxon>Chromadorea</taxon>
        <taxon>Rhabditida</taxon>
        <taxon>Rhabditina</taxon>
        <taxon>Rhabditomorpha</taxon>
        <taxon>Rhabditoidea</taxon>
        <taxon>Rhabditidae</taxon>
        <taxon>Peloderinae</taxon>
        <taxon>Caenorhabditis</taxon>
    </lineage>
</organism>
<accession>A0A1I7TUR9</accession>
<dbReference type="InterPro" id="IPR005044">
    <property type="entry name" value="DUF282_CAE_spp"/>
</dbReference>
<proteinExistence type="predicted"/>
<evidence type="ECO:0000313" key="3">
    <source>
        <dbReference type="WBParaSite" id="Csp11.Scaffold629.g11986.t1"/>
    </source>
</evidence>
<dbReference type="Proteomes" id="UP000095282">
    <property type="component" value="Unplaced"/>
</dbReference>
<dbReference type="Pfam" id="PF03380">
    <property type="entry name" value="DUF282"/>
    <property type="match status" value="1"/>
</dbReference>
<feature type="region of interest" description="Disordered" evidence="1">
    <location>
        <begin position="108"/>
        <end position="152"/>
    </location>
</feature>
<evidence type="ECO:0000313" key="2">
    <source>
        <dbReference type="Proteomes" id="UP000095282"/>
    </source>
</evidence>